<dbReference type="STRING" id="662367.SAMN05216167_102665"/>
<feature type="domain" description="Response regulatory" evidence="3">
    <location>
        <begin position="66"/>
        <end position="194"/>
    </location>
</feature>
<feature type="region of interest" description="Disordered" evidence="2">
    <location>
        <begin position="212"/>
        <end position="235"/>
    </location>
</feature>
<dbReference type="Proteomes" id="UP000198598">
    <property type="component" value="Unassembled WGS sequence"/>
</dbReference>
<evidence type="ECO:0000256" key="1">
    <source>
        <dbReference type="PROSITE-ProRule" id="PRU00169"/>
    </source>
</evidence>
<evidence type="ECO:0000256" key="2">
    <source>
        <dbReference type="SAM" id="MobiDB-lite"/>
    </source>
</evidence>
<dbReference type="InterPro" id="IPR001789">
    <property type="entry name" value="Sig_transdc_resp-reg_receiver"/>
</dbReference>
<dbReference type="OrthoDB" id="963326at2"/>
<dbReference type="PROSITE" id="PS50110">
    <property type="entry name" value="RESPONSE_REGULATORY"/>
    <property type="match status" value="1"/>
</dbReference>
<dbReference type="Gene3D" id="3.40.50.2300">
    <property type="match status" value="1"/>
</dbReference>
<accession>A0A1I1MQU7</accession>
<dbReference type="GO" id="GO:0000160">
    <property type="term" value="P:phosphorelay signal transduction system"/>
    <property type="evidence" value="ECO:0007669"/>
    <property type="project" value="InterPro"/>
</dbReference>
<evidence type="ECO:0000259" key="3">
    <source>
        <dbReference type="PROSITE" id="PS50110"/>
    </source>
</evidence>
<keyword evidence="5" id="KW-1185">Reference proteome</keyword>
<gene>
    <name evidence="4" type="ORF">SAMN05216167_102665</name>
</gene>
<comment type="caution">
    <text evidence="1">Lacks conserved residue(s) required for the propagation of feature annotation.</text>
</comment>
<dbReference type="SUPFAM" id="SSF52172">
    <property type="entry name" value="CheY-like"/>
    <property type="match status" value="1"/>
</dbReference>
<name>A0A1I1MQU7_9BACT</name>
<protein>
    <submittedName>
        <fullName evidence="4">Response regulator receiver domain-containing protein</fullName>
    </submittedName>
</protein>
<reference evidence="4 5" key="1">
    <citation type="submission" date="2016-10" db="EMBL/GenBank/DDBJ databases">
        <authorList>
            <person name="de Groot N.N."/>
        </authorList>
    </citation>
    <scope>NUCLEOTIDE SEQUENCE [LARGE SCALE GENOMIC DNA]</scope>
    <source>
        <strain evidence="4 5">DSM 26130</strain>
    </source>
</reference>
<dbReference type="RefSeq" id="WP_143100658.1">
    <property type="nucleotide sequence ID" value="NZ_FOLQ01000002.1"/>
</dbReference>
<dbReference type="EMBL" id="FOLQ01000002">
    <property type="protein sequence ID" value="SFC87476.1"/>
    <property type="molecule type" value="Genomic_DNA"/>
</dbReference>
<organism evidence="4 5">
    <name type="scientific">Spirosoma endophyticum</name>
    <dbReference type="NCBI Taxonomy" id="662367"/>
    <lineage>
        <taxon>Bacteria</taxon>
        <taxon>Pseudomonadati</taxon>
        <taxon>Bacteroidota</taxon>
        <taxon>Cytophagia</taxon>
        <taxon>Cytophagales</taxon>
        <taxon>Cytophagaceae</taxon>
        <taxon>Spirosoma</taxon>
    </lineage>
</organism>
<evidence type="ECO:0000313" key="4">
    <source>
        <dbReference type="EMBL" id="SFC87476.1"/>
    </source>
</evidence>
<dbReference type="InterPro" id="IPR011006">
    <property type="entry name" value="CheY-like_superfamily"/>
</dbReference>
<evidence type="ECO:0000313" key="5">
    <source>
        <dbReference type="Proteomes" id="UP000198598"/>
    </source>
</evidence>
<dbReference type="AlphaFoldDB" id="A0A1I1MQU7"/>
<proteinExistence type="predicted"/>
<sequence>MYFNKLGNAPWLDIQVDIYAYEVYKRAFRSNEKTFLIKKYNSTTILIRIQPDASAKSASNTAKQTVLLIIVDNDDFWTIVSLMFKRQLPAVSFHRVVNVQQALDYLDKSIRQPQIFPTLIRQNLYLPLLKDGLDLREEIQAKLAAYSAQQIPILVMRSLDNPDDIRRAYQAGASSFYRKPTDMHQWDTYFERLRRSWLESVTLPVTWGLQPSAKTEPACAPGTRSPDQKYSQFPD</sequence>